<feature type="transmembrane region" description="Helical" evidence="6">
    <location>
        <begin position="272"/>
        <end position="291"/>
    </location>
</feature>
<evidence type="ECO:0000256" key="2">
    <source>
        <dbReference type="ARBA" id="ARBA00022448"/>
    </source>
</evidence>
<evidence type="ECO:0000313" key="9">
    <source>
        <dbReference type="Proteomes" id="UP000186817"/>
    </source>
</evidence>
<name>A0A1Q9EG74_SYMMI</name>
<evidence type="ECO:0000259" key="7">
    <source>
        <dbReference type="Pfam" id="PF01061"/>
    </source>
</evidence>
<dbReference type="GO" id="GO:0005524">
    <property type="term" value="F:ATP binding"/>
    <property type="evidence" value="ECO:0007669"/>
    <property type="project" value="UniProtKB-KW"/>
</dbReference>
<gene>
    <name evidence="8" type="primary">ABCG1</name>
    <name evidence="8" type="ORF">AK812_SmicGene10279</name>
</gene>
<evidence type="ECO:0000256" key="4">
    <source>
        <dbReference type="ARBA" id="ARBA00022989"/>
    </source>
</evidence>
<protein>
    <submittedName>
        <fullName evidence="8">ATP-binding cassette sub-family G member 1</fullName>
    </submittedName>
</protein>
<comment type="subcellular location">
    <subcellularLocation>
        <location evidence="1">Membrane</location>
        <topology evidence="1">Multi-pass membrane protein</topology>
    </subcellularLocation>
</comment>
<dbReference type="GO" id="GO:0140359">
    <property type="term" value="F:ABC-type transporter activity"/>
    <property type="evidence" value="ECO:0007669"/>
    <property type="project" value="InterPro"/>
</dbReference>
<dbReference type="EMBL" id="LSRX01000160">
    <property type="protein sequence ID" value="OLQ06430.1"/>
    <property type="molecule type" value="Genomic_DNA"/>
</dbReference>
<keyword evidence="8" id="KW-0547">Nucleotide-binding</keyword>
<keyword evidence="5 6" id="KW-0472">Membrane</keyword>
<dbReference type="OrthoDB" id="66620at2759"/>
<keyword evidence="2" id="KW-0813">Transport</keyword>
<dbReference type="AlphaFoldDB" id="A0A1Q9EG74"/>
<keyword evidence="9" id="KW-1185">Reference proteome</keyword>
<evidence type="ECO:0000313" key="8">
    <source>
        <dbReference type="EMBL" id="OLQ06430.1"/>
    </source>
</evidence>
<keyword evidence="8" id="KW-0067">ATP-binding</keyword>
<evidence type="ECO:0000256" key="3">
    <source>
        <dbReference type="ARBA" id="ARBA00022692"/>
    </source>
</evidence>
<dbReference type="GO" id="GO:0016020">
    <property type="term" value="C:membrane"/>
    <property type="evidence" value="ECO:0007669"/>
    <property type="project" value="UniProtKB-SubCell"/>
</dbReference>
<dbReference type="Pfam" id="PF01061">
    <property type="entry name" value="ABC2_membrane"/>
    <property type="match status" value="1"/>
</dbReference>
<evidence type="ECO:0000256" key="6">
    <source>
        <dbReference type="SAM" id="Phobius"/>
    </source>
</evidence>
<feature type="transmembrane region" description="Helical" evidence="6">
    <location>
        <begin position="244"/>
        <end position="267"/>
    </location>
</feature>
<dbReference type="PANTHER" id="PTHR19241">
    <property type="entry name" value="ATP-BINDING CASSETTE TRANSPORTER"/>
    <property type="match status" value="1"/>
</dbReference>
<feature type="domain" description="ABC-2 type transporter transmembrane" evidence="7">
    <location>
        <begin position="142"/>
        <end position="213"/>
    </location>
</feature>
<organism evidence="8 9">
    <name type="scientific">Symbiodinium microadriaticum</name>
    <name type="common">Dinoflagellate</name>
    <name type="synonym">Zooxanthella microadriatica</name>
    <dbReference type="NCBI Taxonomy" id="2951"/>
    <lineage>
        <taxon>Eukaryota</taxon>
        <taxon>Sar</taxon>
        <taxon>Alveolata</taxon>
        <taxon>Dinophyceae</taxon>
        <taxon>Suessiales</taxon>
        <taxon>Symbiodiniaceae</taxon>
        <taxon>Symbiodinium</taxon>
    </lineage>
</organism>
<keyword evidence="3 6" id="KW-0812">Transmembrane</keyword>
<comment type="caution">
    <text evidence="8">The sequence shown here is derived from an EMBL/GenBank/DDBJ whole genome shotgun (WGS) entry which is preliminary data.</text>
</comment>
<dbReference type="InterPro" id="IPR013525">
    <property type="entry name" value="ABC2_TM"/>
</dbReference>
<evidence type="ECO:0000256" key="1">
    <source>
        <dbReference type="ARBA" id="ARBA00004141"/>
    </source>
</evidence>
<keyword evidence="4 6" id="KW-1133">Transmembrane helix</keyword>
<sequence>MASSSEQKMATIVSDCISVKILPPLTAEHLQIIQDENVKDLPKMKAALKSQVHSIFAQYHAIDQRLPQNTTSVTAGTDYTMKIKYGTVEKSFVICFDRSYADLKRKALRLWEEDVAASLFRKMDLWLEVSTDNAVENETRRLTGTAAASTALLVGSVAANAEVAMQAAPAIFVPQLLFGGFFIRTEQIPVWLRWSQWLCSLKYGVNLYLLNEFGQETAQDWPVEARETAQAQFIDGNGVEPDLAWVYIGVLLAITIVVRLLSILFLVMRERLLLLAGAFVCVAAAATMGGLHESLSGMTAFPGQDEPMNVTV</sequence>
<evidence type="ECO:0000256" key="5">
    <source>
        <dbReference type="ARBA" id="ARBA00023136"/>
    </source>
</evidence>
<reference evidence="8 9" key="1">
    <citation type="submission" date="2016-02" db="EMBL/GenBank/DDBJ databases">
        <title>Genome analysis of coral dinoflagellate symbionts highlights evolutionary adaptations to a symbiotic lifestyle.</title>
        <authorList>
            <person name="Aranda M."/>
            <person name="Li Y."/>
            <person name="Liew Y.J."/>
            <person name="Baumgarten S."/>
            <person name="Simakov O."/>
            <person name="Wilson M."/>
            <person name="Piel J."/>
            <person name="Ashoor H."/>
            <person name="Bougouffa S."/>
            <person name="Bajic V.B."/>
            <person name="Ryu T."/>
            <person name="Ravasi T."/>
            <person name="Bayer T."/>
            <person name="Micklem G."/>
            <person name="Kim H."/>
            <person name="Bhak J."/>
            <person name="Lajeunesse T.C."/>
            <person name="Voolstra C.R."/>
        </authorList>
    </citation>
    <scope>NUCLEOTIDE SEQUENCE [LARGE SCALE GENOMIC DNA]</scope>
    <source>
        <strain evidence="8 9">CCMP2467</strain>
    </source>
</reference>
<accession>A0A1Q9EG74</accession>
<dbReference type="Proteomes" id="UP000186817">
    <property type="component" value="Unassembled WGS sequence"/>
</dbReference>
<proteinExistence type="predicted"/>